<dbReference type="CDD" id="cd06267">
    <property type="entry name" value="PBP1_LacI_sugar_binding-like"/>
    <property type="match status" value="1"/>
</dbReference>
<evidence type="ECO:0000256" key="3">
    <source>
        <dbReference type="ARBA" id="ARBA00023163"/>
    </source>
</evidence>
<dbReference type="EMBL" id="CP040899">
    <property type="protein sequence ID" value="QDB79579.1"/>
    <property type="molecule type" value="Genomic_DNA"/>
</dbReference>
<reference evidence="5 6" key="1">
    <citation type="submission" date="2019-05" db="EMBL/GenBank/DDBJ databases">
        <title>Georgenia *** sp. nov., and Georgenia *** sp. nov., isolated from the intestinal contents of plateau pika (Ochotona curzoniae) in the Qinghai-Tibet plateau of China.</title>
        <authorList>
            <person name="Tian Z."/>
        </authorList>
    </citation>
    <scope>NUCLEOTIDE SEQUENCE [LARGE SCALE GENOMIC DNA]</scope>
    <source>
        <strain evidence="5 6">Z294</strain>
    </source>
</reference>
<organism evidence="5 6">
    <name type="scientific">Georgenia wutianyii</name>
    <dbReference type="NCBI Taxonomy" id="2585135"/>
    <lineage>
        <taxon>Bacteria</taxon>
        <taxon>Bacillati</taxon>
        <taxon>Actinomycetota</taxon>
        <taxon>Actinomycetes</taxon>
        <taxon>Micrococcales</taxon>
        <taxon>Bogoriellaceae</taxon>
        <taxon>Georgenia</taxon>
    </lineage>
</organism>
<protein>
    <submittedName>
        <fullName evidence="5">LacI family transcriptional regulator</fullName>
    </submittedName>
</protein>
<keyword evidence="6" id="KW-1185">Reference proteome</keyword>
<evidence type="ECO:0000256" key="1">
    <source>
        <dbReference type="ARBA" id="ARBA00023015"/>
    </source>
</evidence>
<evidence type="ECO:0000313" key="6">
    <source>
        <dbReference type="Proteomes" id="UP000313948"/>
    </source>
</evidence>
<dbReference type="InterPro" id="IPR028082">
    <property type="entry name" value="Peripla_BP_I"/>
</dbReference>
<dbReference type="CDD" id="cd01392">
    <property type="entry name" value="HTH_LacI"/>
    <property type="match status" value="1"/>
</dbReference>
<keyword evidence="1" id="KW-0805">Transcription regulation</keyword>
<evidence type="ECO:0000259" key="4">
    <source>
        <dbReference type="PROSITE" id="PS50932"/>
    </source>
</evidence>
<dbReference type="Pfam" id="PF00356">
    <property type="entry name" value="LacI"/>
    <property type="match status" value="1"/>
</dbReference>
<dbReference type="Pfam" id="PF13377">
    <property type="entry name" value="Peripla_BP_3"/>
    <property type="match status" value="1"/>
</dbReference>
<dbReference type="Gene3D" id="3.40.50.2300">
    <property type="match status" value="1"/>
</dbReference>
<proteinExistence type="predicted"/>
<evidence type="ECO:0000256" key="2">
    <source>
        <dbReference type="ARBA" id="ARBA00023125"/>
    </source>
</evidence>
<dbReference type="SUPFAM" id="SSF47413">
    <property type="entry name" value="lambda repressor-like DNA-binding domains"/>
    <property type="match status" value="1"/>
</dbReference>
<keyword evidence="3" id="KW-0804">Transcription</keyword>
<gene>
    <name evidence="5" type="ORF">FE251_09490</name>
</gene>
<keyword evidence="2" id="KW-0238">DNA-binding</keyword>
<dbReference type="PRINTS" id="PR00036">
    <property type="entry name" value="HTHLACI"/>
</dbReference>
<dbReference type="InterPro" id="IPR046335">
    <property type="entry name" value="LacI/GalR-like_sensor"/>
</dbReference>
<dbReference type="Proteomes" id="UP000313948">
    <property type="component" value="Chromosome"/>
</dbReference>
<dbReference type="Gene3D" id="1.10.260.40">
    <property type="entry name" value="lambda repressor-like DNA-binding domains"/>
    <property type="match status" value="1"/>
</dbReference>
<dbReference type="PROSITE" id="PS00356">
    <property type="entry name" value="HTH_LACI_1"/>
    <property type="match status" value="1"/>
</dbReference>
<dbReference type="SUPFAM" id="SSF53822">
    <property type="entry name" value="Periplasmic binding protein-like I"/>
    <property type="match status" value="1"/>
</dbReference>
<dbReference type="SMART" id="SM00354">
    <property type="entry name" value="HTH_LACI"/>
    <property type="match status" value="1"/>
</dbReference>
<sequence length="313" mass="32914">MTRESLARRPTIRDVADLAGVSTATVSYVLNGTAGQTITPSTRERVRRAADSVGYVPHRIARALREGRSPVVLLNVGAMIGGSTVATLVEGMSAELRRHGHSLLVTAEPGGIIADVIDAVAPRATLDLTVVTTGGEEDDVVSGVAAGDHAGFAFHTLAQLRHLVERGHRRIAFVGPAEDVPFARTRRAHARSAARQLGLPPLVETVIGGDEARRAETVERLVREEGVSAVAAHSDDVALAVLAGMATLGLRAPQDLAVIGFDEDAAARLWRPSLTTVRIDGAAYGRRAARVVLGLPVPEWDSAPSQVVLGEST</sequence>
<name>A0ABX5VM53_9MICO</name>
<evidence type="ECO:0000313" key="5">
    <source>
        <dbReference type="EMBL" id="QDB79579.1"/>
    </source>
</evidence>
<dbReference type="InterPro" id="IPR010982">
    <property type="entry name" value="Lambda_DNA-bd_dom_sf"/>
</dbReference>
<dbReference type="PROSITE" id="PS50932">
    <property type="entry name" value="HTH_LACI_2"/>
    <property type="match status" value="1"/>
</dbReference>
<accession>A0ABX5VM53</accession>
<dbReference type="InterPro" id="IPR000843">
    <property type="entry name" value="HTH_LacI"/>
</dbReference>
<dbReference type="PANTHER" id="PTHR30146:SF153">
    <property type="entry name" value="LACTOSE OPERON REPRESSOR"/>
    <property type="match status" value="1"/>
</dbReference>
<feature type="domain" description="HTH lacI-type" evidence="4">
    <location>
        <begin position="10"/>
        <end position="66"/>
    </location>
</feature>
<dbReference type="PANTHER" id="PTHR30146">
    <property type="entry name" value="LACI-RELATED TRANSCRIPTIONAL REPRESSOR"/>
    <property type="match status" value="1"/>
</dbReference>
<dbReference type="RefSeq" id="WP_139948600.1">
    <property type="nucleotide sequence ID" value="NZ_CP040899.1"/>
</dbReference>